<keyword evidence="2 5" id="KW-0489">Methyltransferase</keyword>
<dbReference type="STRING" id="34103.SAMN05421778_106125"/>
<evidence type="ECO:0000313" key="8">
    <source>
        <dbReference type="EMBL" id="KDB50940.1"/>
    </source>
</evidence>
<name>A0A059KHT6_9BURK</name>
<evidence type="ECO:0000256" key="4">
    <source>
        <dbReference type="ARBA" id="ARBA00022691"/>
    </source>
</evidence>
<evidence type="ECO:0000259" key="7">
    <source>
        <dbReference type="PROSITE" id="PS50123"/>
    </source>
</evidence>
<dbReference type="InterPro" id="IPR026024">
    <property type="entry name" value="Chemotaxis_MeTrfase_CheR"/>
</dbReference>
<feature type="domain" description="CheR-type methyltransferase" evidence="7">
    <location>
        <begin position="7"/>
        <end position="276"/>
    </location>
</feature>
<dbReference type="PANTHER" id="PTHR24422:SF10">
    <property type="entry name" value="CHEMOTAXIS PROTEIN METHYLTRANSFERASE 2"/>
    <property type="match status" value="1"/>
</dbReference>
<protein>
    <recommendedName>
        <fullName evidence="5">Chemotaxis protein methyltransferase</fullName>
        <ecNumber evidence="5">2.1.1.80</ecNumber>
    </recommendedName>
</protein>
<dbReference type="GO" id="GO:0032259">
    <property type="term" value="P:methylation"/>
    <property type="evidence" value="ECO:0007669"/>
    <property type="project" value="UniProtKB-KW"/>
</dbReference>
<comment type="function">
    <text evidence="5">Methylation of the membrane-bound methyl-accepting chemotaxis proteins (MCP) to form gamma-glutamyl methyl ester residues in MCP.</text>
</comment>
<evidence type="ECO:0000256" key="1">
    <source>
        <dbReference type="ARBA" id="ARBA00001541"/>
    </source>
</evidence>
<gene>
    <name evidence="8" type="ORF">X805_34460</name>
</gene>
<reference evidence="8 9" key="1">
    <citation type="journal article" date="2014" name="FEMS Microbiol. Ecol.">
        <title>Sphaerotilus natans encrusted with nanoball-shaped Fe(III) oxide minerals formed by nitrate-reducing mixotrophic Fe(II) oxidation.</title>
        <authorList>
            <person name="Park S."/>
            <person name="Kim D.H."/>
            <person name="Lee J.H."/>
            <person name="Hur H.G."/>
        </authorList>
    </citation>
    <scope>NUCLEOTIDE SEQUENCE [LARGE SCALE GENOMIC DNA]</scope>
    <source>
        <strain evidence="8 9">DSM 6575</strain>
    </source>
</reference>
<dbReference type="GO" id="GO:0008983">
    <property type="term" value="F:protein-glutamate O-methyltransferase activity"/>
    <property type="evidence" value="ECO:0007669"/>
    <property type="project" value="UniProtKB-EC"/>
</dbReference>
<comment type="caution">
    <text evidence="8">The sequence shown here is derived from an EMBL/GenBank/DDBJ whole genome shotgun (WGS) entry which is preliminary data.</text>
</comment>
<organism evidence="8 9">
    <name type="scientific">Sphaerotilus natans subsp. natans DSM 6575</name>
    <dbReference type="NCBI Taxonomy" id="1286631"/>
    <lineage>
        <taxon>Bacteria</taxon>
        <taxon>Pseudomonadati</taxon>
        <taxon>Pseudomonadota</taxon>
        <taxon>Betaproteobacteria</taxon>
        <taxon>Burkholderiales</taxon>
        <taxon>Sphaerotilaceae</taxon>
        <taxon>Sphaerotilus</taxon>
    </lineage>
</organism>
<dbReference type="PANTHER" id="PTHR24422">
    <property type="entry name" value="CHEMOTAXIS PROTEIN METHYLTRANSFERASE"/>
    <property type="match status" value="1"/>
</dbReference>
<dbReference type="PATRIC" id="fig|1286631.3.peg.3366"/>
<evidence type="ECO:0000256" key="5">
    <source>
        <dbReference type="PIRNR" id="PIRNR000410"/>
    </source>
</evidence>
<dbReference type="SUPFAM" id="SSF47757">
    <property type="entry name" value="Chemotaxis receptor methyltransferase CheR, N-terminal domain"/>
    <property type="match status" value="1"/>
</dbReference>
<dbReference type="SMART" id="SM00138">
    <property type="entry name" value="MeTrc"/>
    <property type="match status" value="1"/>
</dbReference>
<dbReference type="eggNOG" id="COG1352">
    <property type="taxonomic scope" value="Bacteria"/>
</dbReference>
<dbReference type="EC" id="2.1.1.80" evidence="5"/>
<feature type="binding site" evidence="6">
    <location>
        <position position="84"/>
    </location>
    <ligand>
        <name>S-adenosyl-L-methionine</name>
        <dbReference type="ChEBI" id="CHEBI:59789"/>
    </ligand>
</feature>
<feature type="binding site" evidence="6">
    <location>
        <begin position="209"/>
        <end position="210"/>
    </location>
    <ligand>
        <name>S-adenosyl-L-methionine</name>
        <dbReference type="ChEBI" id="CHEBI:59789"/>
    </ligand>
</feature>
<dbReference type="InterPro" id="IPR029063">
    <property type="entry name" value="SAM-dependent_MTases_sf"/>
</dbReference>
<feature type="binding site" evidence="6">
    <location>
        <position position="128"/>
    </location>
    <ligand>
        <name>S-adenosyl-L-methionine</name>
        <dbReference type="ChEBI" id="CHEBI:59789"/>
    </ligand>
</feature>
<dbReference type="Proteomes" id="UP000026714">
    <property type="component" value="Unassembled WGS sequence"/>
</dbReference>
<comment type="catalytic activity">
    <reaction evidence="1 5">
        <text>L-glutamyl-[protein] + S-adenosyl-L-methionine = [protein]-L-glutamate 5-O-methyl ester + S-adenosyl-L-homocysteine</text>
        <dbReference type="Rhea" id="RHEA:24452"/>
        <dbReference type="Rhea" id="RHEA-COMP:10208"/>
        <dbReference type="Rhea" id="RHEA-COMP:10311"/>
        <dbReference type="ChEBI" id="CHEBI:29973"/>
        <dbReference type="ChEBI" id="CHEBI:57856"/>
        <dbReference type="ChEBI" id="CHEBI:59789"/>
        <dbReference type="ChEBI" id="CHEBI:82795"/>
        <dbReference type="EC" id="2.1.1.80"/>
    </reaction>
</comment>
<dbReference type="RefSeq" id="WP_051632191.1">
    <property type="nucleotide sequence ID" value="NZ_AZRA01000104.1"/>
</dbReference>
<keyword evidence="4 5" id="KW-0949">S-adenosyl-L-methionine</keyword>
<feature type="binding site" evidence="6">
    <location>
        <begin position="228"/>
        <end position="229"/>
    </location>
    <ligand>
        <name>S-adenosyl-L-methionine</name>
        <dbReference type="ChEBI" id="CHEBI:59789"/>
    </ligand>
</feature>
<evidence type="ECO:0000256" key="2">
    <source>
        <dbReference type="ARBA" id="ARBA00022603"/>
    </source>
</evidence>
<dbReference type="InterPro" id="IPR022642">
    <property type="entry name" value="CheR_C"/>
</dbReference>
<evidence type="ECO:0000313" key="9">
    <source>
        <dbReference type="Proteomes" id="UP000026714"/>
    </source>
</evidence>
<dbReference type="Gene3D" id="1.10.155.10">
    <property type="entry name" value="Chemotaxis receptor methyltransferase CheR, N-terminal domain"/>
    <property type="match status" value="1"/>
</dbReference>
<dbReference type="InterPro" id="IPR022641">
    <property type="entry name" value="CheR_N"/>
</dbReference>
<evidence type="ECO:0000256" key="3">
    <source>
        <dbReference type="ARBA" id="ARBA00022679"/>
    </source>
</evidence>
<evidence type="ECO:0000256" key="6">
    <source>
        <dbReference type="PIRSR" id="PIRSR000410-1"/>
    </source>
</evidence>
<dbReference type="Pfam" id="PF01739">
    <property type="entry name" value="CheR"/>
    <property type="match status" value="1"/>
</dbReference>
<dbReference type="PROSITE" id="PS50123">
    <property type="entry name" value="CHER"/>
    <property type="match status" value="1"/>
</dbReference>
<accession>A0A059KHT6</accession>
<dbReference type="Pfam" id="PF03705">
    <property type="entry name" value="CheR_N"/>
    <property type="match status" value="1"/>
</dbReference>
<sequence>MKAATAPAIVQPTISDADFLKFREFFYRKTGIHFEESKRYFVDKRLIERIEATGSDSFRAYFIALRFEADGRELQQLVNLMTVNETYFFRESYQFDCLVNDMLDEVVRRKRKGSRIRIWSIPSSTGEEPYSIAIYLLERWRHIDDYEVEILSSDIDTTVLAAAERGVYSARSVANLPKHYLDKYFRRLSDNEYQISRDLVAAVDFSRVNLSDAADTRRFRDIDVIFCRNLLIYFDDLSRRLAAEAMYDALNPGGFVCLGHSESMSRISSLYAVRRFPDAMVYQKPLPGDRP</sequence>
<dbReference type="Gene3D" id="3.40.50.150">
    <property type="entry name" value="Vaccinia Virus protein VP39"/>
    <property type="match status" value="1"/>
</dbReference>
<dbReference type="AlphaFoldDB" id="A0A059KHT6"/>
<dbReference type="InterPro" id="IPR036804">
    <property type="entry name" value="CheR_N_sf"/>
</dbReference>
<dbReference type="PRINTS" id="PR00996">
    <property type="entry name" value="CHERMTFRASE"/>
</dbReference>
<proteinExistence type="predicted"/>
<dbReference type="SUPFAM" id="SSF53335">
    <property type="entry name" value="S-adenosyl-L-methionine-dependent methyltransferases"/>
    <property type="match status" value="1"/>
</dbReference>
<feature type="binding site" evidence="6">
    <location>
        <position position="154"/>
    </location>
    <ligand>
        <name>S-adenosyl-L-methionine</name>
        <dbReference type="ChEBI" id="CHEBI:59789"/>
    </ligand>
</feature>
<feature type="binding site" evidence="6">
    <location>
        <position position="86"/>
    </location>
    <ligand>
        <name>S-adenosyl-L-methionine</name>
        <dbReference type="ChEBI" id="CHEBI:59789"/>
    </ligand>
</feature>
<keyword evidence="9" id="KW-1185">Reference proteome</keyword>
<dbReference type="PIRSF" id="PIRSF000410">
    <property type="entry name" value="CheR"/>
    <property type="match status" value="1"/>
</dbReference>
<feature type="binding site" evidence="6">
    <location>
        <position position="90"/>
    </location>
    <ligand>
        <name>S-adenosyl-L-methionine</name>
        <dbReference type="ChEBI" id="CHEBI:59789"/>
    </ligand>
</feature>
<dbReference type="InterPro" id="IPR050903">
    <property type="entry name" value="Bact_Chemotaxis_MeTrfase"/>
</dbReference>
<dbReference type="EMBL" id="AZRA01000104">
    <property type="protein sequence ID" value="KDB50940.1"/>
    <property type="molecule type" value="Genomic_DNA"/>
</dbReference>
<keyword evidence="3 5" id="KW-0808">Transferase</keyword>
<dbReference type="InterPro" id="IPR000780">
    <property type="entry name" value="CheR_MeTrfase"/>
</dbReference>